<reference evidence="1 2" key="1">
    <citation type="submission" date="2024-05" db="EMBL/GenBank/DDBJ databases">
        <authorList>
            <person name="Wallberg A."/>
        </authorList>
    </citation>
    <scope>NUCLEOTIDE SEQUENCE [LARGE SCALE GENOMIC DNA]</scope>
</reference>
<comment type="caution">
    <text evidence="1">The sequence shown here is derived from an EMBL/GenBank/DDBJ whole genome shotgun (WGS) entry which is preliminary data.</text>
</comment>
<proteinExistence type="predicted"/>
<protein>
    <recommendedName>
        <fullName evidence="3">Polyprotein</fullName>
    </recommendedName>
</protein>
<dbReference type="AlphaFoldDB" id="A0AAV2PM00"/>
<accession>A0AAV2PM00</accession>
<dbReference type="EMBL" id="CAXKWB010000611">
    <property type="protein sequence ID" value="CAL4061362.1"/>
    <property type="molecule type" value="Genomic_DNA"/>
</dbReference>
<gene>
    <name evidence="1" type="ORF">MNOR_LOCUS2112</name>
</gene>
<evidence type="ECO:0000313" key="1">
    <source>
        <dbReference type="EMBL" id="CAL4061362.1"/>
    </source>
</evidence>
<keyword evidence="2" id="KW-1185">Reference proteome</keyword>
<evidence type="ECO:0008006" key="3">
    <source>
        <dbReference type="Google" id="ProtNLM"/>
    </source>
</evidence>
<organism evidence="1 2">
    <name type="scientific">Meganyctiphanes norvegica</name>
    <name type="common">Northern krill</name>
    <name type="synonym">Thysanopoda norvegica</name>
    <dbReference type="NCBI Taxonomy" id="48144"/>
    <lineage>
        <taxon>Eukaryota</taxon>
        <taxon>Metazoa</taxon>
        <taxon>Ecdysozoa</taxon>
        <taxon>Arthropoda</taxon>
        <taxon>Crustacea</taxon>
        <taxon>Multicrustacea</taxon>
        <taxon>Malacostraca</taxon>
        <taxon>Eumalacostraca</taxon>
        <taxon>Eucarida</taxon>
        <taxon>Euphausiacea</taxon>
        <taxon>Euphausiidae</taxon>
        <taxon>Meganyctiphanes</taxon>
    </lineage>
</organism>
<evidence type="ECO:0000313" key="2">
    <source>
        <dbReference type="Proteomes" id="UP001497623"/>
    </source>
</evidence>
<name>A0AAV2PM00_MEGNR</name>
<sequence>MVVVHVDDFLWCGTAKFQSQVIDEITTKFKIGSTGSTSFTYLGLNVRSFKDGMTLNQIDYVGALEYVNRGLNRAREKSSGLSISELKECRAKIGQLGWIATHTIPDIAFDTCMLSAAMQDPSYGFSKGK</sequence>
<dbReference type="Proteomes" id="UP001497623">
    <property type="component" value="Unassembled WGS sequence"/>
</dbReference>